<dbReference type="GO" id="GO:0016020">
    <property type="term" value="C:membrane"/>
    <property type="evidence" value="ECO:0007669"/>
    <property type="project" value="UniProtKB-SubCell"/>
</dbReference>
<dbReference type="PANTHER" id="PTHR10219">
    <property type="entry name" value="GLYCOLIPID TRANSFER PROTEIN-RELATED"/>
    <property type="match status" value="1"/>
</dbReference>
<dbReference type="SUPFAM" id="SSF110004">
    <property type="entry name" value="Glycolipid transfer protein, GLTP"/>
    <property type="match status" value="1"/>
</dbReference>
<dbReference type="InParanoid" id="A0A1V9X263"/>
<protein>
    <recommendedName>
        <fullName evidence="3">Pleckstrin homology domain-containing family A member 8</fullName>
    </recommendedName>
</protein>
<dbReference type="Gene3D" id="2.30.29.30">
    <property type="entry name" value="Pleckstrin-homology domain (PH domain)/Phosphotyrosine-binding domain (PTB)"/>
    <property type="match status" value="1"/>
</dbReference>
<keyword evidence="4" id="KW-0813">Transport</keyword>
<dbReference type="GO" id="GO:0005829">
    <property type="term" value="C:cytosol"/>
    <property type="evidence" value="ECO:0007669"/>
    <property type="project" value="TreeGrafter"/>
</dbReference>
<evidence type="ECO:0000313" key="9">
    <source>
        <dbReference type="EMBL" id="OQR67332.1"/>
    </source>
</evidence>
<dbReference type="GO" id="GO:1902388">
    <property type="term" value="F:ceramide 1-phosphate transfer activity"/>
    <property type="evidence" value="ECO:0007669"/>
    <property type="project" value="TreeGrafter"/>
</dbReference>
<comment type="caution">
    <text evidence="9">The sequence shown here is derived from an EMBL/GenBank/DDBJ whole genome shotgun (WGS) entry which is preliminary data.</text>
</comment>
<dbReference type="FunFam" id="2.30.29.30:FF:000085">
    <property type="entry name" value="Pleckstrin homology domain-containing family A member 8"/>
    <property type="match status" value="1"/>
</dbReference>
<dbReference type="InterPro" id="IPR014830">
    <property type="entry name" value="Glycolipid_transfer_prot_dom"/>
</dbReference>
<dbReference type="OrthoDB" id="1854502at2759"/>
<dbReference type="EMBL" id="MNPL01029056">
    <property type="protein sequence ID" value="OQR67332.1"/>
    <property type="molecule type" value="Genomic_DNA"/>
</dbReference>
<evidence type="ECO:0000256" key="5">
    <source>
        <dbReference type="ARBA" id="ARBA00023034"/>
    </source>
</evidence>
<reference evidence="9 10" key="1">
    <citation type="journal article" date="2017" name="Gigascience">
        <title>Draft genome of the honey bee ectoparasitic mite, Tropilaelaps mercedesae, is shaped by the parasitic life history.</title>
        <authorList>
            <person name="Dong X."/>
            <person name="Armstrong S.D."/>
            <person name="Xia D."/>
            <person name="Makepeace B.L."/>
            <person name="Darby A.C."/>
            <person name="Kadowaki T."/>
        </authorList>
    </citation>
    <scope>NUCLEOTIDE SEQUENCE [LARGE SCALE GENOMIC DNA]</scope>
    <source>
        <strain evidence="9">Wuxi-XJTLU</strain>
    </source>
</reference>
<dbReference type="Proteomes" id="UP000192247">
    <property type="component" value="Unassembled WGS sequence"/>
</dbReference>
<evidence type="ECO:0000256" key="7">
    <source>
        <dbReference type="SAM" id="MobiDB-lite"/>
    </source>
</evidence>
<evidence type="ECO:0000313" key="10">
    <source>
        <dbReference type="Proteomes" id="UP000192247"/>
    </source>
</evidence>
<evidence type="ECO:0000256" key="2">
    <source>
        <dbReference type="ARBA" id="ARBA00004198"/>
    </source>
</evidence>
<evidence type="ECO:0000256" key="6">
    <source>
        <dbReference type="ARBA" id="ARBA00023136"/>
    </source>
</evidence>
<dbReference type="SUPFAM" id="SSF50729">
    <property type="entry name" value="PH domain-like"/>
    <property type="match status" value="1"/>
</dbReference>
<dbReference type="Pfam" id="PF08718">
    <property type="entry name" value="GLTP"/>
    <property type="match status" value="1"/>
</dbReference>
<name>A0A1V9X263_9ACAR</name>
<feature type="compositionally biased region" description="Low complexity" evidence="7">
    <location>
        <begin position="272"/>
        <end position="283"/>
    </location>
</feature>
<organism evidence="9 10">
    <name type="scientific">Tropilaelaps mercedesae</name>
    <dbReference type="NCBI Taxonomy" id="418985"/>
    <lineage>
        <taxon>Eukaryota</taxon>
        <taxon>Metazoa</taxon>
        <taxon>Ecdysozoa</taxon>
        <taxon>Arthropoda</taxon>
        <taxon>Chelicerata</taxon>
        <taxon>Arachnida</taxon>
        <taxon>Acari</taxon>
        <taxon>Parasitiformes</taxon>
        <taxon>Mesostigmata</taxon>
        <taxon>Gamasina</taxon>
        <taxon>Dermanyssoidea</taxon>
        <taxon>Laelapidae</taxon>
        <taxon>Tropilaelaps</taxon>
    </lineage>
</organism>
<gene>
    <name evidence="9" type="ORF">BIW11_13584</name>
</gene>
<evidence type="ECO:0000259" key="8">
    <source>
        <dbReference type="PROSITE" id="PS50003"/>
    </source>
</evidence>
<dbReference type="InterPro" id="IPR036497">
    <property type="entry name" value="GLTP_sf"/>
</dbReference>
<dbReference type="GO" id="GO:1902387">
    <property type="term" value="F:ceramide 1-phosphate binding"/>
    <property type="evidence" value="ECO:0007669"/>
    <property type="project" value="TreeGrafter"/>
</dbReference>
<comment type="subcellular location">
    <subcellularLocation>
        <location evidence="2">Golgi apparatus</location>
        <location evidence="2">trans-Golgi network membrane</location>
    </subcellularLocation>
    <subcellularLocation>
        <location evidence="1">Membrane</location>
        <topology evidence="1">Peripheral membrane protein</topology>
    </subcellularLocation>
</comment>
<dbReference type="Gene3D" id="1.10.3520.10">
    <property type="entry name" value="Glycolipid transfer protein"/>
    <property type="match status" value="1"/>
</dbReference>
<sequence length="605" mass="66477">MGVVMTSGGGLGNPGGVTSGPTMEGTLFKWTNYWHGWQPRWFLLDQGVLTYYKSQEEVCQGCKGSVKISACEIVPHSLDSKRLDIIIPSEQHYYLKAASETERQQWLVLLGSVKQASALGSAFSTGTAQTNISATNTSAITANGHSGVATAGLQAVSQLLINSTAIKIKKSELRLCCDMLMQQTHAIKTSQDFRERCEAAETLNTTCDTFIRCLDSLMKLAECVESLNEEDNATSTATDTARELRPPLLEFSNAHGTVTGMVGSLEKQTRKTTAPAPSSTSASGRSDANVASPVVHRPVGHKLGTLKSSTITNGVETTTPDGSEPTAQDSRNTTGNSKCNATRFQLDSNGNTHTSVMTKVETKSNQLLTPAKDPNANNLSSEEEDIWNVQLADDPATFFSEMRHSFSDLRLIDKQIPIQEFLNCCRSLLPVFDVLGSRAFAPVKMDIQGNINKLEKHRKESGCSTLQELVQRELDSSTVWSKGSATEALLWLKRAMAFLCYFLKEACWRVGEVDLAECALQAYGKTLKKHHNFVVKGIFSMAVHALPYYSTFIKMMAPTSQAASHPRYERTLKRHGMEYTRQLQEIVTTIDMFCIRNDIISPLTL</sequence>
<dbReference type="InterPro" id="IPR011993">
    <property type="entry name" value="PH-like_dom_sf"/>
</dbReference>
<dbReference type="InterPro" id="IPR001849">
    <property type="entry name" value="PH_domain"/>
</dbReference>
<dbReference type="Pfam" id="PF00169">
    <property type="entry name" value="PH"/>
    <property type="match status" value="1"/>
</dbReference>
<evidence type="ECO:0000256" key="4">
    <source>
        <dbReference type="ARBA" id="ARBA00022448"/>
    </source>
</evidence>
<dbReference type="PROSITE" id="PS50003">
    <property type="entry name" value="PH_DOMAIN"/>
    <property type="match status" value="1"/>
</dbReference>
<dbReference type="PANTHER" id="PTHR10219:SF25">
    <property type="entry name" value="PLECKSTRIN HOMOLOGY DOMAIN-CONTAINING FAMILY A MEMBER 8"/>
    <property type="match status" value="1"/>
</dbReference>
<accession>A0A1V9X263</accession>
<dbReference type="AlphaFoldDB" id="A0A1V9X263"/>
<keyword evidence="6" id="KW-0472">Membrane</keyword>
<dbReference type="GO" id="GO:0005794">
    <property type="term" value="C:Golgi apparatus"/>
    <property type="evidence" value="ECO:0007669"/>
    <property type="project" value="UniProtKB-SubCell"/>
</dbReference>
<proteinExistence type="predicted"/>
<dbReference type="STRING" id="418985.A0A1V9X263"/>
<keyword evidence="10" id="KW-1185">Reference proteome</keyword>
<feature type="region of interest" description="Disordered" evidence="7">
    <location>
        <begin position="263"/>
        <end position="352"/>
    </location>
</feature>
<dbReference type="SMART" id="SM00233">
    <property type="entry name" value="PH"/>
    <property type="match status" value="1"/>
</dbReference>
<feature type="domain" description="PH" evidence="8">
    <location>
        <begin position="20"/>
        <end position="115"/>
    </location>
</feature>
<dbReference type="FunFam" id="1.10.3520.10:FF:000001">
    <property type="entry name" value="Pleckstrin domain-containing family A member 8"/>
    <property type="match status" value="1"/>
</dbReference>
<feature type="compositionally biased region" description="Polar residues" evidence="7">
    <location>
        <begin position="306"/>
        <end position="352"/>
    </location>
</feature>
<evidence type="ECO:0000256" key="1">
    <source>
        <dbReference type="ARBA" id="ARBA00004170"/>
    </source>
</evidence>
<evidence type="ECO:0000256" key="3">
    <source>
        <dbReference type="ARBA" id="ARBA00016588"/>
    </source>
</evidence>
<keyword evidence="5" id="KW-0333">Golgi apparatus</keyword>